<proteinExistence type="predicted"/>
<accession>A0A326U021</accession>
<sequence length="112" mass="13015">MANMLRTIFLREDLKPLEEQFLLFLGCRLDGCPGEGKSIVILPIDAERVPKERTPLKELREIIFPDHHVIIRESHEYYSRLSKLIISSVDIIAYTLLVANWDKDLPKRGHYG</sequence>
<evidence type="ECO:0000313" key="1">
    <source>
        <dbReference type="EMBL" id="PZW23387.1"/>
    </source>
</evidence>
<gene>
    <name evidence="1" type="ORF">EI42_05009</name>
</gene>
<organism evidence="1 2">
    <name type="scientific">Thermosporothrix hazakensis</name>
    <dbReference type="NCBI Taxonomy" id="644383"/>
    <lineage>
        <taxon>Bacteria</taxon>
        <taxon>Bacillati</taxon>
        <taxon>Chloroflexota</taxon>
        <taxon>Ktedonobacteria</taxon>
        <taxon>Ktedonobacterales</taxon>
        <taxon>Thermosporotrichaceae</taxon>
        <taxon>Thermosporothrix</taxon>
    </lineage>
</organism>
<dbReference type="RefSeq" id="WP_111325297.1">
    <property type="nucleotide sequence ID" value="NZ_BIFX01000001.1"/>
</dbReference>
<keyword evidence="2" id="KW-1185">Reference proteome</keyword>
<dbReference type="AlphaFoldDB" id="A0A326U021"/>
<protein>
    <submittedName>
        <fullName evidence="1">Uncharacterized protein</fullName>
    </submittedName>
</protein>
<dbReference type="EMBL" id="QKUF01000026">
    <property type="protein sequence ID" value="PZW23387.1"/>
    <property type="molecule type" value="Genomic_DNA"/>
</dbReference>
<name>A0A326U021_THEHA</name>
<dbReference type="Proteomes" id="UP000248806">
    <property type="component" value="Unassembled WGS sequence"/>
</dbReference>
<comment type="caution">
    <text evidence="1">The sequence shown here is derived from an EMBL/GenBank/DDBJ whole genome shotgun (WGS) entry which is preliminary data.</text>
</comment>
<evidence type="ECO:0000313" key="2">
    <source>
        <dbReference type="Proteomes" id="UP000248806"/>
    </source>
</evidence>
<reference evidence="1 2" key="1">
    <citation type="submission" date="2018-06" db="EMBL/GenBank/DDBJ databases">
        <title>Genomic Encyclopedia of Archaeal and Bacterial Type Strains, Phase II (KMG-II): from individual species to whole genera.</title>
        <authorList>
            <person name="Goeker M."/>
        </authorList>
    </citation>
    <scope>NUCLEOTIDE SEQUENCE [LARGE SCALE GENOMIC DNA]</scope>
    <source>
        <strain evidence="1 2">ATCC BAA-1881</strain>
    </source>
</reference>